<protein>
    <submittedName>
        <fullName evidence="5">Spore germination protein</fullName>
    </submittedName>
</protein>
<comment type="similarity">
    <text evidence="1">Belongs to the GerABKA family.</text>
</comment>
<dbReference type="InterPro" id="IPR050768">
    <property type="entry name" value="UPF0353/GerABKA_families"/>
</dbReference>
<dbReference type="Proteomes" id="UP000465601">
    <property type="component" value="Unassembled WGS sequence"/>
</dbReference>
<keyword evidence="4" id="KW-1133">Transmembrane helix</keyword>
<dbReference type="GO" id="GO:0016020">
    <property type="term" value="C:membrane"/>
    <property type="evidence" value="ECO:0007669"/>
    <property type="project" value="InterPro"/>
</dbReference>
<proteinExistence type="inferred from homology"/>
<dbReference type="RefSeq" id="WP_151864732.1">
    <property type="nucleotide sequence ID" value="NZ_WBZB01000008.1"/>
</dbReference>
<dbReference type="OrthoDB" id="9772630at2"/>
<organism evidence="5 6">
    <name type="scientific">Alkaliphilus serpentinus</name>
    <dbReference type="NCBI Taxonomy" id="1482731"/>
    <lineage>
        <taxon>Bacteria</taxon>
        <taxon>Bacillati</taxon>
        <taxon>Bacillota</taxon>
        <taxon>Clostridia</taxon>
        <taxon>Peptostreptococcales</taxon>
        <taxon>Natronincolaceae</taxon>
        <taxon>Alkaliphilus</taxon>
    </lineage>
</organism>
<evidence type="ECO:0000313" key="5">
    <source>
        <dbReference type="EMBL" id="KAB3532482.1"/>
    </source>
</evidence>
<evidence type="ECO:0000256" key="4">
    <source>
        <dbReference type="SAM" id="Phobius"/>
    </source>
</evidence>
<feature type="compositionally biased region" description="Basic and acidic residues" evidence="3">
    <location>
        <begin position="507"/>
        <end position="522"/>
    </location>
</feature>
<keyword evidence="2 4" id="KW-0472">Membrane</keyword>
<feature type="region of interest" description="Disordered" evidence="3">
    <location>
        <begin position="497"/>
        <end position="522"/>
    </location>
</feature>
<evidence type="ECO:0000256" key="3">
    <source>
        <dbReference type="SAM" id="MobiDB-lite"/>
    </source>
</evidence>
<sequence>MGLWDKLFSKGNKNQDGLKVHKNIDKNLQAIKDILTDASDVVYREIKVGDELDYKAVLIYVDGMADRILLNKFVLTNLMISTRITDERPISKEEVPKLIKERVIAVSETKEVDTIDDAVLNILSGETVLLLDGYEKIVIVASKGWPARGVSDPVTESVIRGPRDGFTETLRVNTVLIRRRIRDPRLKTKPYQLGVRSKTDVAVFYIEDIVEKNLLEEANKRLKQIEIDAILESGIVEQFIEDNWISLFPQTQYTERPDVVAAALYEGKVAIVVDNSPFVLLIPATFNSLMQSAEDYYERWAIATAIRFLRYLAVFISLTAPSLYVALTSFHPQMIPVKLALALAANRQGVPFPSIVEALLMEATIEILREAGVRLPKPIGATIGIVGGLVIGQAAVEAGLVAPLMVIVVAVTAISSFAIPSYNVSIAFRLLRFIFIFAAGFLGLYGISLVGLLLLIHLCSLKSFGTPYLSPFVVFIDNISDLKDSIIKAPAIALSNRPSTANRGQKNRMDDKRPEDFGKGEK</sequence>
<dbReference type="EMBL" id="WBZB01000008">
    <property type="protein sequence ID" value="KAB3532482.1"/>
    <property type="molecule type" value="Genomic_DNA"/>
</dbReference>
<keyword evidence="4" id="KW-0812">Transmembrane</keyword>
<dbReference type="PANTHER" id="PTHR22550">
    <property type="entry name" value="SPORE GERMINATION PROTEIN"/>
    <property type="match status" value="1"/>
</dbReference>
<feature type="transmembrane region" description="Helical" evidence="4">
    <location>
        <begin position="308"/>
        <end position="327"/>
    </location>
</feature>
<name>A0A833MB70_9FIRM</name>
<reference evidence="5 6" key="1">
    <citation type="submission" date="2019-10" db="EMBL/GenBank/DDBJ databases">
        <title>Alkaliphilus serpentinus sp. nov. and Alkaliphilus pronyensis sp. nov., two novel anaerobic alkaliphilic species isolated from the serpentinized-hosted hydrothermal field of the Prony Bay (New Caledonia).</title>
        <authorList>
            <person name="Postec A."/>
        </authorList>
    </citation>
    <scope>NUCLEOTIDE SEQUENCE [LARGE SCALE GENOMIC DNA]</scope>
    <source>
        <strain evidence="5 6">LacT</strain>
    </source>
</reference>
<dbReference type="InterPro" id="IPR004995">
    <property type="entry name" value="Spore_Ger"/>
</dbReference>
<feature type="transmembrane region" description="Helical" evidence="4">
    <location>
        <begin position="434"/>
        <end position="458"/>
    </location>
</feature>
<comment type="caution">
    <text evidence="5">The sequence shown here is derived from an EMBL/GenBank/DDBJ whole genome shotgun (WGS) entry which is preliminary data.</text>
</comment>
<dbReference type="Pfam" id="PF03323">
    <property type="entry name" value="GerA"/>
    <property type="match status" value="1"/>
</dbReference>
<gene>
    <name evidence="5" type="ORF">F8153_02270</name>
</gene>
<evidence type="ECO:0000313" key="6">
    <source>
        <dbReference type="Proteomes" id="UP000465601"/>
    </source>
</evidence>
<accession>A0A833MB70</accession>
<dbReference type="PIRSF" id="PIRSF005690">
    <property type="entry name" value="GerBA"/>
    <property type="match status" value="1"/>
</dbReference>
<evidence type="ECO:0000256" key="2">
    <source>
        <dbReference type="ARBA" id="ARBA00023136"/>
    </source>
</evidence>
<evidence type="ECO:0000256" key="1">
    <source>
        <dbReference type="ARBA" id="ARBA00005278"/>
    </source>
</evidence>
<dbReference type="PANTHER" id="PTHR22550:SF5">
    <property type="entry name" value="LEUCINE ZIPPER PROTEIN 4"/>
    <property type="match status" value="1"/>
</dbReference>
<keyword evidence="6" id="KW-1185">Reference proteome</keyword>
<dbReference type="AlphaFoldDB" id="A0A833MB70"/>
<dbReference type="GO" id="GO:0009847">
    <property type="term" value="P:spore germination"/>
    <property type="evidence" value="ECO:0007669"/>
    <property type="project" value="InterPro"/>
</dbReference>
<feature type="transmembrane region" description="Helical" evidence="4">
    <location>
        <begin position="402"/>
        <end position="422"/>
    </location>
</feature>